<dbReference type="AlphaFoldDB" id="A0AAU9X6T6"/>
<reference evidence="3 4" key="1">
    <citation type="submission" date="2022-05" db="EMBL/GenBank/DDBJ databases">
        <authorList>
            <consortium name="Genoscope - CEA"/>
            <person name="William W."/>
        </authorList>
    </citation>
    <scope>NUCLEOTIDE SEQUENCE [LARGE SCALE GENOMIC DNA]</scope>
</reference>
<evidence type="ECO:0000313" key="3">
    <source>
        <dbReference type="EMBL" id="CAH3138553.1"/>
    </source>
</evidence>
<comment type="caution">
    <text evidence="3">The sequence shown here is derived from an EMBL/GenBank/DDBJ whole genome shotgun (WGS) entry which is preliminary data.</text>
</comment>
<keyword evidence="4" id="KW-1185">Reference proteome</keyword>
<gene>
    <name evidence="3" type="ORF">PMEA_00018494</name>
</gene>
<feature type="coiled-coil region" evidence="1">
    <location>
        <begin position="487"/>
        <end position="521"/>
    </location>
</feature>
<feature type="region of interest" description="Disordered" evidence="2">
    <location>
        <begin position="120"/>
        <end position="171"/>
    </location>
</feature>
<dbReference type="Pfam" id="PF16021">
    <property type="entry name" value="PDCD7"/>
    <property type="match status" value="1"/>
</dbReference>
<evidence type="ECO:0008006" key="5">
    <source>
        <dbReference type="Google" id="ProtNLM"/>
    </source>
</evidence>
<evidence type="ECO:0000256" key="1">
    <source>
        <dbReference type="SAM" id="Coils"/>
    </source>
</evidence>
<dbReference type="EMBL" id="CALNXJ010000032">
    <property type="protein sequence ID" value="CAH3138553.1"/>
    <property type="molecule type" value="Genomic_DNA"/>
</dbReference>
<dbReference type="GO" id="GO:0005689">
    <property type="term" value="C:U12-type spliceosomal complex"/>
    <property type="evidence" value="ECO:0007669"/>
    <property type="project" value="TreeGrafter"/>
</dbReference>
<feature type="compositionally biased region" description="Polar residues" evidence="2">
    <location>
        <begin position="144"/>
        <end position="171"/>
    </location>
</feature>
<dbReference type="InterPro" id="IPR031974">
    <property type="entry name" value="PDCD7"/>
</dbReference>
<accession>A0AAU9X6T6</accession>
<dbReference type="PANTHER" id="PTHR48190">
    <property type="entry name" value="PROGRAMMED CELL DEATH PROTEIN 7"/>
    <property type="match status" value="1"/>
</dbReference>
<dbReference type="InterPro" id="IPR052831">
    <property type="entry name" value="Apoptosis_promoter"/>
</dbReference>
<sequence>MADGSRFPPSNFPPQNIRIPAPFTNEISSSCTNRLGLPQNQFFPQSHPSTSNSVHGHVSQKLPANPSHNMAYHNVQRFPKPPFQQNHGTLRQGKQPMAVNMPEMQRHPFAAGQFTTDKQRHVQNSSPNSHYEPFSGHGQIQLHPRSSQTNMNNNIAHNSSSFSPGARQISNLNPLPAASKVSMLHENSSFNSFTESLPGPFPQPISGSHVLAPIQFPPSVPNSNPAMHLTAPPSLPNRVPSLHLAAPVLPAHQPLDRVQEFSSQDRINTFLKERGISKQDKQQTIKSNLKLHTAKDLLVEWLQLISELSLQRDKLAELALSQNELEWDQELEKAQVLKARIEQIQAYFSSPKEMKKLEEQVLKRKKKREWQRRKREEGYLQKKESEERKNKLHKKIDEWRSQIIAKDEAKRRAESMKHEAGGVLGEVKRKQTEATKAVDLLRALRKLREARKQEAEVKGVYLKPTEEQNRRFDERVKWLEDVMVRRKELYEAEEKTLQVMLAEEEEEKEKERREMQRKKQESLGLSDPMDWFHSYYSQAESDLQSLLQIRRQWDAFLVPEMFPGASRIPDGCVTPTEPSSELWATALIDKG</sequence>
<protein>
    <recommendedName>
        <fullName evidence="5">Programmed cell death protein 7</fullName>
    </recommendedName>
</protein>
<evidence type="ECO:0000256" key="2">
    <source>
        <dbReference type="SAM" id="MobiDB-lite"/>
    </source>
</evidence>
<feature type="compositionally biased region" description="Polar residues" evidence="2">
    <location>
        <begin position="36"/>
        <end position="54"/>
    </location>
</feature>
<organism evidence="3 4">
    <name type="scientific">Pocillopora meandrina</name>
    <dbReference type="NCBI Taxonomy" id="46732"/>
    <lineage>
        <taxon>Eukaryota</taxon>
        <taxon>Metazoa</taxon>
        <taxon>Cnidaria</taxon>
        <taxon>Anthozoa</taxon>
        <taxon>Hexacorallia</taxon>
        <taxon>Scleractinia</taxon>
        <taxon>Astrocoeniina</taxon>
        <taxon>Pocilloporidae</taxon>
        <taxon>Pocillopora</taxon>
    </lineage>
</organism>
<dbReference type="Proteomes" id="UP001159428">
    <property type="component" value="Unassembled WGS sequence"/>
</dbReference>
<name>A0AAU9X6T6_9CNID</name>
<proteinExistence type="predicted"/>
<evidence type="ECO:0000313" key="4">
    <source>
        <dbReference type="Proteomes" id="UP001159428"/>
    </source>
</evidence>
<keyword evidence="1" id="KW-0175">Coiled coil</keyword>
<feature type="region of interest" description="Disordered" evidence="2">
    <location>
        <begin position="1"/>
        <end position="21"/>
    </location>
</feature>
<dbReference type="PANTHER" id="PTHR48190:SF2">
    <property type="entry name" value="PROGRAMMED CELL DEATH PROTEIN 7"/>
    <property type="match status" value="1"/>
</dbReference>
<feature type="region of interest" description="Disordered" evidence="2">
    <location>
        <begin position="36"/>
        <end position="90"/>
    </location>
</feature>